<dbReference type="Proteomes" id="UP000235786">
    <property type="component" value="Unassembled WGS sequence"/>
</dbReference>
<feature type="compositionally biased region" description="Basic and acidic residues" evidence="1">
    <location>
        <begin position="387"/>
        <end position="396"/>
    </location>
</feature>
<evidence type="ECO:0000313" key="4">
    <source>
        <dbReference type="Proteomes" id="UP000235786"/>
    </source>
</evidence>
<evidence type="ECO:0000313" key="3">
    <source>
        <dbReference type="EMBL" id="PMD48314.1"/>
    </source>
</evidence>
<dbReference type="EMBL" id="KZ613937">
    <property type="protein sequence ID" value="PMD48314.1"/>
    <property type="molecule type" value="Genomic_DNA"/>
</dbReference>
<feature type="region of interest" description="Disordered" evidence="1">
    <location>
        <begin position="268"/>
        <end position="323"/>
    </location>
</feature>
<evidence type="ECO:0000259" key="2">
    <source>
        <dbReference type="Pfam" id="PF26118"/>
    </source>
</evidence>
<feature type="region of interest" description="Disordered" evidence="1">
    <location>
        <begin position="1"/>
        <end position="81"/>
    </location>
</feature>
<sequence length="425" mass="51432">MSGYYEEDDELDIRVHRGRSPAPVVYPEHRYRPAPRPYYDSPRSSSYLVPAVSGVRVSRSRSHGRRTPPSPPAAPAPAPVIINNTRIYNDYEDDDYLALAPRHSRDRSTSRHRPASFSRDPRDEYELDRTRRELEAYKRAHTREEFELEQKRKDYELEQKRKDYELEQKRKELEAYKLHEVRSREEYELEKARKELEKYKLHSTKEDYELERTKKELEAYKLEKEREAEEKRIKKEMELKRLVEEKKAEEEKERLKKESEKAIAKYKAEEAEKAAKEKKEKEEREKEYQHRLEEDLRKSGMSEQQISVVLKKDKGVDPNRPTYTRMSRKHLSIETLNRYRIDYEWDQDPEYVLIKRWVPEYEQDFLWAHTKQIREARRPMMLAIEEPKRHHHHSEETEFAIVRKKKHERRPSPSPLLTFLAGGKR</sequence>
<feature type="domain" description="DUF8035" evidence="2">
    <location>
        <begin position="321"/>
        <end position="376"/>
    </location>
</feature>
<reference evidence="3 4" key="1">
    <citation type="submission" date="2016-04" db="EMBL/GenBank/DDBJ databases">
        <title>A degradative enzymes factory behind the ericoid mycorrhizal symbiosis.</title>
        <authorList>
            <consortium name="DOE Joint Genome Institute"/>
            <person name="Martino E."/>
            <person name="Morin E."/>
            <person name="Grelet G."/>
            <person name="Kuo A."/>
            <person name="Kohler A."/>
            <person name="Daghino S."/>
            <person name="Barry K."/>
            <person name="Choi C."/>
            <person name="Cichocki N."/>
            <person name="Clum A."/>
            <person name="Copeland A."/>
            <person name="Hainaut M."/>
            <person name="Haridas S."/>
            <person name="Labutti K."/>
            <person name="Lindquist E."/>
            <person name="Lipzen A."/>
            <person name="Khouja H.-R."/>
            <person name="Murat C."/>
            <person name="Ohm R."/>
            <person name="Olson A."/>
            <person name="Spatafora J."/>
            <person name="Veneault-Fourrey C."/>
            <person name="Henrissat B."/>
            <person name="Grigoriev I."/>
            <person name="Martin F."/>
            <person name="Perotto S."/>
        </authorList>
    </citation>
    <scope>NUCLEOTIDE SEQUENCE [LARGE SCALE GENOMIC DNA]</scope>
    <source>
        <strain evidence="3 4">F</strain>
    </source>
</reference>
<name>A0A2J6SC33_HYAVF</name>
<feature type="compositionally biased region" description="Pro residues" evidence="1">
    <location>
        <begin position="68"/>
        <end position="78"/>
    </location>
</feature>
<accession>A0A2J6SC33</accession>
<feature type="compositionally biased region" description="Acidic residues" evidence="1">
    <location>
        <begin position="1"/>
        <end position="11"/>
    </location>
</feature>
<feature type="compositionally biased region" description="Basic and acidic residues" evidence="1">
    <location>
        <begin position="119"/>
        <end position="159"/>
    </location>
</feature>
<organism evidence="3 4">
    <name type="scientific">Hyaloscypha variabilis (strain UAMH 11265 / GT02V1 / F)</name>
    <name type="common">Meliniomyces variabilis</name>
    <dbReference type="NCBI Taxonomy" id="1149755"/>
    <lineage>
        <taxon>Eukaryota</taxon>
        <taxon>Fungi</taxon>
        <taxon>Dikarya</taxon>
        <taxon>Ascomycota</taxon>
        <taxon>Pezizomycotina</taxon>
        <taxon>Leotiomycetes</taxon>
        <taxon>Helotiales</taxon>
        <taxon>Hyaloscyphaceae</taxon>
        <taxon>Hyaloscypha</taxon>
        <taxon>Hyaloscypha variabilis</taxon>
    </lineage>
</organism>
<evidence type="ECO:0000256" key="1">
    <source>
        <dbReference type="SAM" id="MobiDB-lite"/>
    </source>
</evidence>
<feature type="compositionally biased region" description="Low complexity" evidence="1">
    <location>
        <begin position="37"/>
        <end position="57"/>
    </location>
</feature>
<feature type="compositionally biased region" description="Basic residues" evidence="1">
    <location>
        <begin position="102"/>
        <end position="114"/>
    </location>
</feature>
<dbReference type="STRING" id="1149755.A0A2J6SC33"/>
<feature type="region of interest" description="Disordered" evidence="1">
    <location>
        <begin position="99"/>
        <end position="159"/>
    </location>
</feature>
<protein>
    <recommendedName>
        <fullName evidence="2">DUF8035 domain-containing protein</fullName>
    </recommendedName>
</protein>
<proteinExistence type="predicted"/>
<keyword evidence="4" id="KW-1185">Reference proteome</keyword>
<feature type="compositionally biased region" description="Basic and acidic residues" evidence="1">
    <location>
        <begin position="268"/>
        <end position="300"/>
    </location>
</feature>
<dbReference type="InterPro" id="IPR058348">
    <property type="entry name" value="DUF8035"/>
</dbReference>
<dbReference type="OrthoDB" id="5242628at2759"/>
<dbReference type="AlphaFoldDB" id="A0A2J6SC33"/>
<gene>
    <name evidence="3" type="ORF">L207DRAFT_574989</name>
</gene>
<feature type="region of interest" description="Disordered" evidence="1">
    <location>
        <begin position="387"/>
        <end position="425"/>
    </location>
</feature>
<dbReference type="Pfam" id="PF26118">
    <property type="entry name" value="DUF8035"/>
    <property type="match status" value="1"/>
</dbReference>